<protein>
    <submittedName>
        <fullName evidence="4">WD40 repeat domain-containing protein</fullName>
    </submittedName>
</protein>
<dbReference type="InterPro" id="IPR001680">
    <property type="entry name" value="WD40_rpt"/>
</dbReference>
<dbReference type="InterPro" id="IPR015943">
    <property type="entry name" value="WD40/YVTN_repeat-like_dom_sf"/>
</dbReference>
<dbReference type="AlphaFoldDB" id="A0A371B7I4"/>
<feature type="domain" description="Anaphase-promoting complex subunit 4-like WD40" evidence="3">
    <location>
        <begin position="279"/>
        <end position="338"/>
    </location>
</feature>
<dbReference type="InterPro" id="IPR050630">
    <property type="entry name" value="WD_repeat_EMAP"/>
</dbReference>
<proteinExistence type="predicted"/>
<keyword evidence="5" id="KW-1185">Reference proteome</keyword>
<name>A0A371B7I4_9BRAD</name>
<evidence type="ECO:0000313" key="4">
    <source>
        <dbReference type="EMBL" id="RDV03457.1"/>
    </source>
</evidence>
<dbReference type="PANTHER" id="PTHR13720">
    <property type="entry name" value="WD-40 REPEAT PROTEIN"/>
    <property type="match status" value="1"/>
</dbReference>
<dbReference type="Pfam" id="PF12894">
    <property type="entry name" value="ANAPC4_WD40"/>
    <property type="match status" value="1"/>
</dbReference>
<reference evidence="5" key="1">
    <citation type="submission" date="2018-08" db="EMBL/GenBank/DDBJ databases">
        <authorList>
            <person name="Kim S.-J."/>
            <person name="Jung G.-Y."/>
        </authorList>
    </citation>
    <scope>NUCLEOTIDE SEQUENCE [LARGE SCALE GENOMIC DNA]</scope>
    <source>
        <strain evidence="5">GY_H</strain>
    </source>
</reference>
<dbReference type="SUPFAM" id="SSF63829">
    <property type="entry name" value="Calcium-dependent phosphotriesterase"/>
    <property type="match status" value="1"/>
</dbReference>
<dbReference type="OrthoDB" id="9814620at2"/>
<organism evidence="4 5">
    <name type="scientific">Undibacter mobilis</name>
    <dbReference type="NCBI Taxonomy" id="2292256"/>
    <lineage>
        <taxon>Bacteria</taxon>
        <taxon>Pseudomonadati</taxon>
        <taxon>Pseudomonadota</taxon>
        <taxon>Alphaproteobacteria</taxon>
        <taxon>Hyphomicrobiales</taxon>
        <taxon>Nitrobacteraceae</taxon>
        <taxon>Undibacter</taxon>
    </lineage>
</organism>
<dbReference type="SMART" id="SM00320">
    <property type="entry name" value="WD40"/>
    <property type="match status" value="5"/>
</dbReference>
<keyword evidence="1" id="KW-0853">WD repeat</keyword>
<evidence type="ECO:0000313" key="5">
    <source>
        <dbReference type="Proteomes" id="UP000263993"/>
    </source>
</evidence>
<sequence>MTEKMTNPPSTMLTLADRARIVSEAEGSTIIGVHFLRQTPVFVLGEEALLFAPAEKRTRVAVHDGGILTSVADPLRIVTGGDDGKLVATDRDGNTEVLASDERKRWIDQVALGPDGAVAWSTGKIAHVKTGKGELREFQAASTVGGLAFFPKGFRLAVAHYNGVALWFPNAAGAKPEALEWKGSHLGVTLSPDGRFLITTMQEPTLHGWRLVDAKHMRMSGYSARVRSVSWTHDGGLLATSGSEQLILWPFDGKDGPMGKQPTMFAQSPSRCTRVACHPKQPVCAAGFADGTVLMVRLEDGALILAREADGQPVSALGWSPEGQVLAMGTEQGDARVLTL</sequence>
<dbReference type="Gene3D" id="2.130.10.10">
    <property type="entry name" value="YVTN repeat-like/Quinoprotein amine dehydrogenase"/>
    <property type="match status" value="2"/>
</dbReference>
<dbReference type="Pfam" id="PF00400">
    <property type="entry name" value="WD40"/>
    <property type="match status" value="1"/>
</dbReference>
<accession>A0A371B7I4</accession>
<dbReference type="EMBL" id="QRGO01000001">
    <property type="protein sequence ID" value="RDV03457.1"/>
    <property type="molecule type" value="Genomic_DNA"/>
</dbReference>
<gene>
    <name evidence="4" type="ORF">DXH78_01930</name>
</gene>
<evidence type="ECO:0000256" key="2">
    <source>
        <dbReference type="ARBA" id="ARBA00022737"/>
    </source>
</evidence>
<evidence type="ECO:0000256" key="1">
    <source>
        <dbReference type="ARBA" id="ARBA00022574"/>
    </source>
</evidence>
<dbReference type="PANTHER" id="PTHR13720:SF33">
    <property type="entry name" value="HELP DOMAIN-CONTAINING PROTEIN"/>
    <property type="match status" value="1"/>
</dbReference>
<evidence type="ECO:0000259" key="3">
    <source>
        <dbReference type="Pfam" id="PF12894"/>
    </source>
</evidence>
<dbReference type="Proteomes" id="UP000263993">
    <property type="component" value="Unassembled WGS sequence"/>
</dbReference>
<comment type="caution">
    <text evidence="4">The sequence shown here is derived from an EMBL/GenBank/DDBJ whole genome shotgun (WGS) entry which is preliminary data.</text>
</comment>
<keyword evidence="2" id="KW-0677">Repeat</keyword>
<dbReference type="InterPro" id="IPR024977">
    <property type="entry name" value="Apc4-like_WD40_dom"/>
</dbReference>